<accession>A0A7G9TE17</accession>
<evidence type="ECO:0000313" key="4">
    <source>
        <dbReference type="Proteomes" id="UP000515838"/>
    </source>
</evidence>
<name>A0A7G9TE17_PSEMX</name>
<organism evidence="3 4">
    <name type="scientific">Pseudoxanthomonas mexicana</name>
    <dbReference type="NCBI Taxonomy" id="128785"/>
    <lineage>
        <taxon>Bacteria</taxon>
        <taxon>Pseudomonadati</taxon>
        <taxon>Pseudomonadota</taxon>
        <taxon>Gammaproteobacteria</taxon>
        <taxon>Lysobacterales</taxon>
        <taxon>Lysobacteraceae</taxon>
        <taxon>Pseudoxanthomonas</taxon>
    </lineage>
</organism>
<gene>
    <name evidence="3" type="ORF">IAE60_02575</name>
</gene>
<dbReference type="RefSeq" id="WP_187573744.1">
    <property type="nucleotide sequence ID" value="NZ_CP060731.1"/>
</dbReference>
<dbReference type="Proteomes" id="UP000515838">
    <property type="component" value="Chromosome"/>
</dbReference>
<dbReference type="InterPro" id="IPR018958">
    <property type="entry name" value="Knr4/Smi1-like_dom"/>
</dbReference>
<dbReference type="Gene3D" id="3.40.1580.10">
    <property type="entry name" value="SMI1/KNR4-like"/>
    <property type="match status" value="1"/>
</dbReference>
<sequence length="132" mass="14239">MDTRTDFEAFELWLGVKLAPELVAFIAQHGGGYVNDSSVLYAPSQLTDRNECYETKQYCPGWITIGVDGGPRQFVVAPTLRPAGVFAVDGGDMTEACFELVAPSLSEWKALGFPDEPGPNNSSKPKPLRGSA</sequence>
<evidence type="ECO:0000256" key="1">
    <source>
        <dbReference type="SAM" id="MobiDB-lite"/>
    </source>
</evidence>
<dbReference type="InterPro" id="IPR037883">
    <property type="entry name" value="Knr4/Smi1-like_sf"/>
</dbReference>
<dbReference type="EMBL" id="CP060731">
    <property type="protein sequence ID" value="QNN78342.1"/>
    <property type="molecule type" value="Genomic_DNA"/>
</dbReference>
<feature type="domain" description="Knr4/Smi1-like" evidence="2">
    <location>
        <begin position="4"/>
        <end position="108"/>
    </location>
</feature>
<dbReference type="Pfam" id="PF09346">
    <property type="entry name" value="SMI1_KNR4"/>
    <property type="match status" value="1"/>
</dbReference>
<proteinExistence type="predicted"/>
<dbReference type="GeneID" id="81469833"/>
<evidence type="ECO:0000259" key="2">
    <source>
        <dbReference type="Pfam" id="PF09346"/>
    </source>
</evidence>
<dbReference type="SUPFAM" id="SSF160631">
    <property type="entry name" value="SMI1/KNR4-like"/>
    <property type="match status" value="1"/>
</dbReference>
<dbReference type="AlphaFoldDB" id="A0A7G9TE17"/>
<evidence type="ECO:0000313" key="3">
    <source>
        <dbReference type="EMBL" id="QNN78342.1"/>
    </source>
</evidence>
<protein>
    <submittedName>
        <fullName evidence="3">SMI1/KNR4 family protein</fullName>
    </submittedName>
</protein>
<feature type="region of interest" description="Disordered" evidence="1">
    <location>
        <begin position="112"/>
        <end position="132"/>
    </location>
</feature>
<reference evidence="3 4" key="1">
    <citation type="submission" date="2020-08" db="EMBL/GenBank/DDBJ databases">
        <title>Streptomycin Non-resistant strain, P. mexicana.</title>
        <authorList>
            <person name="Ganesh-Kumar S."/>
            <person name="Zhe T."/>
            <person name="Yu Z."/>
            <person name="Min Y."/>
        </authorList>
    </citation>
    <scope>NUCLEOTIDE SEQUENCE [LARGE SCALE GENOMIC DNA]</scope>
    <source>
        <strain evidence="3 4">GTZY2</strain>
    </source>
</reference>